<evidence type="ECO:0000313" key="1">
    <source>
        <dbReference type="EMBL" id="AGF48362.1"/>
    </source>
</evidence>
<evidence type="ECO:0000313" key="2">
    <source>
        <dbReference type="Proteomes" id="UP000011541"/>
    </source>
</evidence>
<dbReference type="InterPro" id="IPR007523">
    <property type="entry name" value="NDUFAF3/AAMDC"/>
</dbReference>
<dbReference type="Proteomes" id="UP000011541">
    <property type="component" value="Chromosome"/>
</dbReference>
<reference evidence="1 2" key="1">
    <citation type="journal article" date="2013" name="Genome Biol. Evol.">
        <title>Genome evolution and phylogenomic analysis of candidatus kinetoplastibacterium, the betaproteobacterial endosymbionts of strigomonas and angomonas.</title>
        <authorList>
            <person name="Alves J.M."/>
            <person name="Serrano M.G."/>
            <person name="Maia da Silva F."/>
            <person name="Voegtly L.J."/>
            <person name="Matveyev A.V."/>
            <person name="Teixeira M.M."/>
            <person name="Camargo E.P."/>
            <person name="Buck G.A."/>
        </authorList>
    </citation>
    <scope>NUCLEOTIDE SEQUENCE [LARGE SCALE GENOMIC DNA]</scope>
    <source>
        <strain evidence="1 2">TCC290E</strain>
    </source>
</reference>
<dbReference type="EMBL" id="CP003805">
    <property type="protein sequence ID" value="AGF48362.1"/>
    <property type="molecule type" value="Genomic_DNA"/>
</dbReference>
<dbReference type="InterPro" id="IPR036748">
    <property type="entry name" value="MTH938-like_sf"/>
</dbReference>
<name>M1LS42_9PROT</name>
<keyword evidence="2" id="KW-1185">Reference proteome</keyword>
<protein>
    <submittedName>
        <fullName evidence="1">Uncharacterized protein</fullName>
    </submittedName>
</protein>
<accession>M1LS42</accession>
<dbReference type="PANTHER" id="PTHR21192:SF2">
    <property type="entry name" value="NADH DEHYDROGENASE [UBIQUINONE] 1 ALPHA SUBCOMPLEX ASSEMBLY FACTOR 3"/>
    <property type="match status" value="1"/>
</dbReference>
<dbReference type="STRING" id="1208920.CONE_0600"/>
<dbReference type="PATRIC" id="fig|1208920.3.peg.350"/>
<dbReference type="Gene3D" id="3.40.1230.10">
    <property type="entry name" value="MTH938-like"/>
    <property type="match status" value="1"/>
</dbReference>
<dbReference type="RefSeq" id="WP_015397049.1">
    <property type="nucleotide sequence ID" value="NC_020299.1"/>
</dbReference>
<dbReference type="OrthoDB" id="9800373at2"/>
<organism evidence="1 2">
    <name type="scientific">Candidatus Kinetoplastidibacterium stringomonadis TCC290E</name>
    <dbReference type="NCBI Taxonomy" id="1208920"/>
    <lineage>
        <taxon>Bacteria</taxon>
        <taxon>Pseudomonadati</taxon>
        <taxon>Pseudomonadota</taxon>
        <taxon>Betaproteobacteria</taxon>
        <taxon>Candidatus Kinetoplastidibacterium</taxon>
    </lineage>
</organism>
<dbReference type="KEGG" id="kon:CONE_0600"/>
<dbReference type="HOGENOM" id="CLU_074390_2_1_4"/>
<proteinExistence type="predicted"/>
<gene>
    <name evidence="1" type="ORF">CONE_0600</name>
</gene>
<sequence length="134" mass="15134">MKLHYENNTSNNVINSYKEGSISINGIIYTDNILFSKNGKILKWDILDVHNINYKILLYMLESIGYPDNSKKPIEFILIGAGNKYNGETINNITNIVSNIGIGIEIMKTQSAVYTYNAMLMQDRQVLIALILGD</sequence>
<dbReference type="AlphaFoldDB" id="M1LS42"/>
<dbReference type="PANTHER" id="PTHR21192">
    <property type="entry name" value="NUCLEAR PROTEIN E3-3"/>
    <property type="match status" value="1"/>
</dbReference>
<dbReference type="Pfam" id="PF04430">
    <property type="entry name" value="DUF498"/>
    <property type="match status" value="1"/>
</dbReference>
<dbReference type="SUPFAM" id="SSF64076">
    <property type="entry name" value="MTH938-like"/>
    <property type="match status" value="1"/>
</dbReference>
<dbReference type="eggNOG" id="COG3737">
    <property type="taxonomic scope" value="Bacteria"/>
</dbReference>